<dbReference type="SUPFAM" id="SSF53807">
    <property type="entry name" value="Helical backbone' metal receptor"/>
    <property type="match status" value="1"/>
</dbReference>
<evidence type="ECO:0000256" key="4">
    <source>
        <dbReference type="ARBA" id="ARBA00022729"/>
    </source>
</evidence>
<evidence type="ECO:0000256" key="3">
    <source>
        <dbReference type="ARBA" id="ARBA00022723"/>
    </source>
</evidence>
<proteinExistence type="predicted"/>
<dbReference type="RefSeq" id="WP_179480486.1">
    <property type="nucleotide sequence ID" value="NZ_JACCFW010000001.1"/>
</dbReference>
<dbReference type="PANTHER" id="PTHR42953:SF1">
    <property type="entry name" value="METAL-BINDING PROTEIN HI_0362-RELATED"/>
    <property type="match status" value="1"/>
</dbReference>
<dbReference type="GO" id="GO:0030313">
    <property type="term" value="C:cell envelope"/>
    <property type="evidence" value="ECO:0007669"/>
    <property type="project" value="UniProtKB-SubCell"/>
</dbReference>
<organism evidence="6 7">
    <name type="scientific">Allobranchiibius huperziae</name>
    <dbReference type="NCBI Taxonomy" id="1874116"/>
    <lineage>
        <taxon>Bacteria</taxon>
        <taxon>Bacillati</taxon>
        <taxon>Actinomycetota</taxon>
        <taxon>Actinomycetes</taxon>
        <taxon>Micrococcales</taxon>
        <taxon>Dermacoccaceae</taxon>
        <taxon>Allobranchiibius</taxon>
    </lineage>
</organism>
<protein>
    <submittedName>
        <fullName evidence="6">Zinc/manganese transport system substrate-binding protein</fullName>
    </submittedName>
</protein>
<keyword evidence="2" id="KW-0813">Transport</keyword>
<dbReference type="EMBL" id="JACCFW010000001">
    <property type="protein sequence ID" value="NYJ74535.1"/>
    <property type="molecule type" value="Genomic_DNA"/>
</dbReference>
<dbReference type="InterPro" id="IPR006127">
    <property type="entry name" value="ZnuA-like"/>
</dbReference>
<dbReference type="Gene3D" id="3.40.50.1980">
    <property type="entry name" value="Nitrogenase molybdenum iron protein domain"/>
    <property type="match status" value="1"/>
</dbReference>
<reference evidence="6 7" key="1">
    <citation type="submission" date="2020-07" db="EMBL/GenBank/DDBJ databases">
        <title>Sequencing the genomes of 1000 actinobacteria strains.</title>
        <authorList>
            <person name="Klenk H.-P."/>
        </authorList>
    </citation>
    <scope>NUCLEOTIDE SEQUENCE [LARGE SCALE GENOMIC DNA]</scope>
    <source>
        <strain evidence="6 7">DSM 29531</strain>
    </source>
</reference>
<comment type="caution">
    <text evidence="6">The sequence shown here is derived from an EMBL/GenBank/DDBJ whole genome shotgun (WGS) entry which is preliminary data.</text>
</comment>
<feature type="chain" id="PRO_5039588319" evidence="5">
    <location>
        <begin position="19"/>
        <end position="297"/>
    </location>
</feature>
<dbReference type="GO" id="GO:0030001">
    <property type="term" value="P:metal ion transport"/>
    <property type="evidence" value="ECO:0007669"/>
    <property type="project" value="InterPro"/>
</dbReference>
<dbReference type="PROSITE" id="PS51257">
    <property type="entry name" value="PROKAR_LIPOPROTEIN"/>
    <property type="match status" value="1"/>
</dbReference>
<feature type="signal peptide" evidence="5">
    <location>
        <begin position="1"/>
        <end position="18"/>
    </location>
</feature>
<dbReference type="AlphaFoldDB" id="A0A853DK49"/>
<evidence type="ECO:0000256" key="5">
    <source>
        <dbReference type="SAM" id="SignalP"/>
    </source>
</evidence>
<keyword evidence="7" id="KW-1185">Reference proteome</keyword>
<sequence length="297" mass="30841">MKRPVAALAAAVAVLVLAGCGSGGGSKASDGKVQVWTSTDVWGSVARYVGGERAQVTSAITSPSQDPHDYESTARDKLAVRKSAVAVYNGGGYDDWAQKLVTGDSGTTAVDAVTVSGLDHGHDPSFNEHVFWSLPTSIKVADVLAADLAKADPAHAAYFRANARSFATKIGALTTRARSIGVAHPHLSALMTEPVVGYLLSTAGIADGTPATYREQSEADSVSAVALRAATTAISTKRVQLVTLNAQTSDATSAVLQNAADKVGVPVVQVYETFPAGEHDYLNWVLSCITTLQRALS</sequence>
<evidence type="ECO:0000313" key="6">
    <source>
        <dbReference type="EMBL" id="NYJ74535.1"/>
    </source>
</evidence>
<accession>A0A853DK49</accession>
<evidence type="ECO:0000313" key="7">
    <source>
        <dbReference type="Proteomes" id="UP000571817"/>
    </source>
</evidence>
<dbReference type="PANTHER" id="PTHR42953">
    <property type="entry name" value="HIGH-AFFINITY ZINC UPTAKE SYSTEM PROTEIN ZNUA-RELATED"/>
    <property type="match status" value="1"/>
</dbReference>
<comment type="subcellular location">
    <subcellularLocation>
        <location evidence="1">Cell envelope</location>
    </subcellularLocation>
</comment>
<gene>
    <name evidence="6" type="ORF">HNR15_001498</name>
</gene>
<dbReference type="InterPro" id="IPR050492">
    <property type="entry name" value="Bact_metal-bind_prot9"/>
</dbReference>
<evidence type="ECO:0000256" key="1">
    <source>
        <dbReference type="ARBA" id="ARBA00004196"/>
    </source>
</evidence>
<keyword evidence="4 5" id="KW-0732">Signal</keyword>
<evidence type="ECO:0000256" key="2">
    <source>
        <dbReference type="ARBA" id="ARBA00022448"/>
    </source>
</evidence>
<dbReference type="Proteomes" id="UP000571817">
    <property type="component" value="Unassembled WGS sequence"/>
</dbReference>
<dbReference type="Pfam" id="PF01297">
    <property type="entry name" value="ZnuA"/>
    <property type="match status" value="1"/>
</dbReference>
<name>A0A853DK49_9MICO</name>
<dbReference type="GO" id="GO:0046872">
    <property type="term" value="F:metal ion binding"/>
    <property type="evidence" value="ECO:0007669"/>
    <property type="project" value="UniProtKB-KW"/>
</dbReference>
<keyword evidence="3" id="KW-0479">Metal-binding</keyword>